<accession>A0AAW1W321</accession>
<keyword evidence="23" id="KW-1185">Reference proteome</keyword>
<keyword evidence="7" id="KW-0926">Vacuole</keyword>
<dbReference type="EMBL" id="JBEDUW010000007">
    <property type="protein sequence ID" value="KAK9913238.1"/>
    <property type="molecule type" value="Genomic_DNA"/>
</dbReference>
<dbReference type="CDD" id="cd03875">
    <property type="entry name" value="M28_Fxna_like"/>
    <property type="match status" value="1"/>
</dbReference>
<keyword evidence="13" id="KW-0862">Zinc</keyword>
<dbReference type="GO" id="GO:0005774">
    <property type="term" value="C:vacuolar membrane"/>
    <property type="evidence" value="ECO:0007669"/>
    <property type="project" value="UniProtKB-SubCell"/>
</dbReference>
<comment type="function">
    <text evidence="2">May be involved in vacuolar sorting and osmoregulation.</text>
</comment>
<dbReference type="PANTHER" id="PTHR12147">
    <property type="entry name" value="METALLOPEPTIDASE M28 FAMILY MEMBER"/>
    <property type="match status" value="1"/>
</dbReference>
<dbReference type="InterPro" id="IPR048024">
    <property type="entry name" value="Fxna-like_M28_dom"/>
</dbReference>
<evidence type="ECO:0000256" key="7">
    <source>
        <dbReference type="ARBA" id="ARBA00022554"/>
    </source>
</evidence>
<protein>
    <recommendedName>
        <fullName evidence="6">Vacuolar membrane protease</fullName>
    </recommendedName>
    <alternativeName>
        <fullName evidence="18">FXNA-related family protease 1</fullName>
    </alternativeName>
</protein>
<comment type="caution">
    <text evidence="22">The sequence shown here is derived from an EMBL/GenBank/DDBJ whole genome shotgun (WGS) entry which is preliminary data.</text>
</comment>
<evidence type="ECO:0000256" key="13">
    <source>
        <dbReference type="ARBA" id="ARBA00022833"/>
    </source>
</evidence>
<feature type="transmembrane region" description="Helical" evidence="20">
    <location>
        <begin position="428"/>
        <end position="453"/>
    </location>
</feature>
<evidence type="ECO:0000256" key="18">
    <source>
        <dbReference type="ARBA" id="ARBA00031512"/>
    </source>
</evidence>
<comment type="cofactor">
    <cofactor evidence="1">
        <name>Zn(2+)</name>
        <dbReference type="ChEBI" id="CHEBI:29105"/>
    </cofactor>
</comment>
<dbReference type="GO" id="GO:0006508">
    <property type="term" value="P:proteolysis"/>
    <property type="evidence" value="ECO:0007669"/>
    <property type="project" value="UniProtKB-KW"/>
</dbReference>
<evidence type="ECO:0000256" key="3">
    <source>
        <dbReference type="ARBA" id="ARBA00004128"/>
    </source>
</evidence>
<evidence type="ECO:0000256" key="14">
    <source>
        <dbReference type="ARBA" id="ARBA00022989"/>
    </source>
</evidence>
<keyword evidence="17" id="KW-0325">Glycoprotein</keyword>
<gene>
    <name evidence="22" type="ORF">M0R45_037061</name>
</gene>
<evidence type="ECO:0000313" key="23">
    <source>
        <dbReference type="Proteomes" id="UP001457282"/>
    </source>
</evidence>
<dbReference type="Proteomes" id="UP001457282">
    <property type="component" value="Unassembled WGS sequence"/>
</dbReference>
<keyword evidence="10" id="KW-0479">Metal-binding</keyword>
<keyword evidence="15" id="KW-0482">Metalloprotease</keyword>
<evidence type="ECO:0000256" key="9">
    <source>
        <dbReference type="ARBA" id="ARBA00022692"/>
    </source>
</evidence>
<keyword evidence="9 20" id="KW-0812">Transmembrane</keyword>
<dbReference type="InterPro" id="IPR045175">
    <property type="entry name" value="M28_fam"/>
</dbReference>
<comment type="similarity">
    <text evidence="5">Belongs to the peptidase M28 family.</text>
</comment>
<evidence type="ECO:0000256" key="5">
    <source>
        <dbReference type="ARBA" id="ARBA00010918"/>
    </source>
</evidence>
<dbReference type="GO" id="GO:0005789">
    <property type="term" value="C:endoplasmic reticulum membrane"/>
    <property type="evidence" value="ECO:0007669"/>
    <property type="project" value="UniProtKB-SubCell"/>
</dbReference>
<dbReference type="GO" id="GO:0046872">
    <property type="term" value="F:metal ion binding"/>
    <property type="evidence" value="ECO:0007669"/>
    <property type="project" value="UniProtKB-KW"/>
</dbReference>
<feature type="region of interest" description="Disordered" evidence="19">
    <location>
        <begin position="1"/>
        <end position="25"/>
    </location>
</feature>
<reference evidence="22 23" key="1">
    <citation type="journal article" date="2023" name="G3 (Bethesda)">
        <title>A chromosome-length genome assembly and annotation of blackberry (Rubus argutus, cv. 'Hillquist').</title>
        <authorList>
            <person name="Bruna T."/>
            <person name="Aryal R."/>
            <person name="Dudchenko O."/>
            <person name="Sargent D.J."/>
            <person name="Mead D."/>
            <person name="Buti M."/>
            <person name="Cavallini A."/>
            <person name="Hytonen T."/>
            <person name="Andres J."/>
            <person name="Pham M."/>
            <person name="Weisz D."/>
            <person name="Mascagni F."/>
            <person name="Usai G."/>
            <person name="Natali L."/>
            <person name="Bassil N."/>
            <person name="Fernandez G.E."/>
            <person name="Lomsadze A."/>
            <person name="Armour M."/>
            <person name="Olukolu B."/>
            <person name="Poorten T."/>
            <person name="Britton C."/>
            <person name="Davik J."/>
            <person name="Ashrafi H."/>
            <person name="Aiden E.L."/>
            <person name="Borodovsky M."/>
            <person name="Worthington M."/>
        </authorList>
    </citation>
    <scope>NUCLEOTIDE SEQUENCE [LARGE SCALE GENOMIC DNA]</scope>
    <source>
        <strain evidence="22">PI 553951</strain>
    </source>
</reference>
<name>A0AAW1W321_RUBAR</name>
<proteinExistence type="inferred from homology"/>
<keyword evidence="14 20" id="KW-1133">Transmembrane helix</keyword>
<feature type="transmembrane region" description="Helical" evidence="20">
    <location>
        <begin position="37"/>
        <end position="56"/>
    </location>
</feature>
<keyword evidence="16 20" id="KW-0472">Membrane</keyword>
<dbReference type="InterPro" id="IPR007484">
    <property type="entry name" value="Peptidase_M28"/>
</dbReference>
<evidence type="ECO:0000256" key="2">
    <source>
        <dbReference type="ARBA" id="ARBA00003273"/>
    </source>
</evidence>
<evidence type="ECO:0000256" key="20">
    <source>
        <dbReference type="SAM" id="Phobius"/>
    </source>
</evidence>
<feature type="transmembrane region" description="Helical" evidence="20">
    <location>
        <begin position="577"/>
        <end position="598"/>
    </location>
</feature>
<evidence type="ECO:0000256" key="17">
    <source>
        <dbReference type="ARBA" id="ARBA00023180"/>
    </source>
</evidence>
<organism evidence="22 23">
    <name type="scientific">Rubus argutus</name>
    <name type="common">Southern blackberry</name>
    <dbReference type="NCBI Taxonomy" id="59490"/>
    <lineage>
        <taxon>Eukaryota</taxon>
        <taxon>Viridiplantae</taxon>
        <taxon>Streptophyta</taxon>
        <taxon>Embryophyta</taxon>
        <taxon>Tracheophyta</taxon>
        <taxon>Spermatophyta</taxon>
        <taxon>Magnoliopsida</taxon>
        <taxon>eudicotyledons</taxon>
        <taxon>Gunneridae</taxon>
        <taxon>Pentapetalae</taxon>
        <taxon>rosids</taxon>
        <taxon>fabids</taxon>
        <taxon>Rosales</taxon>
        <taxon>Rosaceae</taxon>
        <taxon>Rosoideae</taxon>
        <taxon>Rosoideae incertae sedis</taxon>
        <taxon>Rubus</taxon>
    </lineage>
</organism>
<evidence type="ECO:0000256" key="6">
    <source>
        <dbReference type="ARBA" id="ARBA00017435"/>
    </source>
</evidence>
<dbReference type="PANTHER" id="PTHR12147:SF58">
    <property type="entry name" value="VACUOLAR MEMBRANE PROTEASE"/>
    <property type="match status" value="1"/>
</dbReference>
<keyword evidence="12" id="KW-0256">Endoplasmic reticulum</keyword>
<dbReference type="Pfam" id="PF04389">
    <property type="entry name" value="Peptidase_M28"/>
    <property type="match status" value="1"/>
</dbReference>
<evidence type="ECO:0000256" key="4">
    <source>
        <dbReference type="ARBA" id="ARBA00004477"/>
    </source>
</evidence>
<dbReference type="SUPFAM" id="SSF53187">
    <property type="entry name" value="Zn-dependent exopeptidases"/>
    <property type="match status" value="1"/>
</dbReference>
<feature type="transmembrane region" description="Helical" evidence="20">
    <location>
        <begin position="651"/>
        <end position="675"/>
    </location>
</feature>
<dbReference type="Gene3D" id="3.40.630.10">
    <property type="entry name" value="Zn peptidases"/>
    <property type="match status" value="1"/>
</dbReference>
<evidence type="ECO:0000256" key="15">
    <source>
        <dbReference type="ARBA" id="ARBA00023049"/>
    </source>
</evidence>
<dbReference type="AlphaFoldDB" id="A0AAW1W321"/>
<feature type="transmembrane region" description="Helical" evidence="20">
    <location>
        <begin position="618"/>
        <end position="639"/>
    </location>
</feature>
<feature type="domain" description="Peptidase M28" evidence="21">
    <location>
        <begin position="159"/>
        <end position="350"/>
    </location>
</feature>
<evidence type="ECO:0000256" key="12">
    <source>
        <dbReference type="ARBA" id="ARBA00022824"/>
    </source>
</evidence>
<evidence type="ECO:0000256" key="10">
    <source>
        <dbReference type="ARBA" id="ARBA00022723"/>
    </source>
</evidence>
<comment type="subcellular location">
    <subcellularLocation>
        <location evidence="4">Endoplasmic reticulum membrane</location>
        <topology evidence="4">Multi-pass membrane protein</topology>
    </subcellularLocation>
    <subcellularLocation>
        <location evidence="3">Vacuole membrane</location>
        <topology evidence="3">Multi-pass membrane protein</topology>
    </subcellularLocation>
</comment>
<evidence type="ECO:0000256" key="1">
    <source>
        <dbReference type="ARBA" id="ARBA00001947"/>
    </source>
</evidence>
<keyword evidence="11" id="KW-0378">Hydrolase</keyword>
<feature type="transmembrane region" description="Helical" evidence="20">
    <location>
        <begin position="402"/>
        <end position="422"/>
    </location>
</feature>
<evidence type="ECO:0000256" key="16">
    <source>
        <dbReference type="ARBA" id="ARBA00023136"/>
    </source>
</evidence>
<evidence type="ECO:0000256" key="19">
    <source>
        <dbReference type="SAM" id="MobiDB-lite"/>
    </source>
</evidence>
<evidence type="ECO:0000259" key="21">
    <source>
        <dbReference type="Pfam" id="PF04389"/>
    </source>
</evidence>
<evidence type="ECO:0000313" key="22">
    <source>
        <dbReference type="EMBL" id="KAK9913238.1"/>
    </source>
</evidence>
<feature type="compositionally biased region" description="Low complexity" evidence="19">
    <location>
        <begin position="1"/>
        <end position="16"/>
    </location>
</feature>
<evidence type="ECO:0000256" key="8">
    <source>
        <dbReference type="ARBA" id="ARBA00022670"/>
    </source>
</evidence>
<dbReference type="FunFam" id="3.40.630.10:FF:000008">
    <property type="entry name" value="Endoplasmic reticulum metallopeptidase 1"/>
    <property type="match status" value="1"/>
</dbReference>
<dbReference type="GO" id="GO:0008235">
    <property type="term" value="F:metalloexopeptidase activity"/>
    <property type="evidence" value="ECO:0007669"/>
    <property type="project" value="InterPro"/>
</dbReference>
<sequence>MRRRPQSSSSSAPEPAATEKPSVTTQWVVQRPQRSPFVWLTLFAAIMYCSWGVYHYQFESLPVPLTADQAGKRGFAEFSALKHVKALTQLGPHPLGFDAITLAQQYVLAEAEAIKKTAHWEVDVEVDSFIAKSGANQMVGGLFKGRTLVYSDLNHIIVRISPKYAPDSVDNAILVSSHIDTVFSTEGAGDCSSCVAVMLELARGVSQWAHGFKHAVIFLFNTGEEEGLNGAHSFITQHPWSDKIRLAIDLEAMGIGGKSGVFQAGPHPWAIENYAAVAKYPSGHIIGQDLFSSGAIKSATDFQVYKEVAGLSGLDFAYSDNSAVYHTKNDKLELLKLGSLQHLGENMLAFLLRVAASSHLPKAKAMEEEDKTGLSAAIYFDILGTYMIVYRQRFARMLHNSVIVQSLLIWTTSLLMGGYPAAVSLVLSFLSVILMWTFALSFSVLVAFVIPLISSSPVPYVANPWLVVGLFAAPALLGALTGQYLGYLVLHMYLSNAYSKRKQLSPAIRADLVKLEAERWLYKAGSIQWLILLSLGTYYRIGSSYLALAWLVPPAFAYGFLEATLSPVRLPKPLKLATLLIGLAVPILLSAGVFIRVAGTIIGTMVRFDRNPGGTPDWLGNVILAVFVAAVVCLTLVYLLSYIHLSGAKRLIVLSTCVLFGFSLALVLSGVVPAFTKDTSRAVNVVHVVDTTRSLEDPRSYVSLFSLTPGKLTIEVEQINEGFRCGRDQVFDFVTFTVKYGCWTEDDSDSGWSEADIPKMHVESDTQGIERTTQVSIDTKGSIRWSLAINTNEIQDFAFTDAGNSEELVSVGDKSSVDGWHIIQFAGGNNSPTRFGLTLFWTKNSTRFADKANGKRDEQAPLLKLRTDMDIVTPKVERVLSKLPTWCSLFGKSTSPRTLAFLSSLPVNF</sequence>
<keyword evidence="8" id="KW-0645">Protease</keyword>
<evidence type="ECO:0000256" key="11">
    <source>
        <dbReference type="ARBA" id="ARBA00022801"/>
    </source>
</evidence>